<protein>
    <submittedName>
        <fullName evidence="2">VrrA/YqfQ family protein</fullName>
    </submittedName>
</protein>
<feature type="compositionally biased region" description="Basic and acidic residues" evidence="1">
    <location>
        <begin position="117"/>
        <end position="132"/>
    </location>
</feature>
<sequence>MMPFPRNSRPLPPHYYPPAARPFPRPSAMPRSAGRGLFGRLKQGGGRGLTGFERKGAGSAAQKAADPINLQQILSNTQQVLKTMQQAGPIIEQYGPLVRNLPSMWKLYKGLKTLPEEKKEHIPSDHPSEQPRHEKKKTHDQKDEKKEEEHPPSLKTKSGSAPKTSQPKLYI</sequence>
<dbReference type="RefSeq" id="WP_404313875.1">
    <property type="nucleotide sequence ID" value="NZ_JAUIYO010000001.1"/>
</dbReference>
<evidence type="ECO:0000256" key="1">
    <source>
        <dbReference type="SAM" id="MobiDB-lite"/>
    </source>
</evidence>
<feature type="compositionally biased region" description="Pro residues" evidence="1">
    <location>
        <begin position="10"/>
        <end position="27"/>
    </location>
</feature>
<evidence type="ECO:0000313" key="2">
    <source>
        <dbReference type="EMBL" id="MFK2824387.1"/>
    </source>
</evidence>
<proteinExistence type="predicted"/>
<gene>
    <name evidence="2" type="primary">vrrA</name>
    <name evidence="2" type="ORF">QYG89_01580</name>
</gene>
<feature type="region of interest" description="Disordered" evidence="1">
    <location>
        <begin position="1"/>
        <end position="65"/>
    </location>
</feature>
<reference evidence="2 3" key="1">
    <citation type="submission" date="2023-07" db="EMBL/GenBank/DDBJ databases">
        <title>Bacillus lucianemedeirus sp. nov, a new species isolated from an immunobiological production facility.</title>
        <authorList>
            <person name="Costa L.V."/>
            <person name="Miranda R.V.S.L."/>
            <person name="Brandao M.L.L."/>
            <person name="Reis C.M.F."/>
            <person name="Frazao A.M."/>
            <person name="Cruz F.V."/>
            <person name="Baio P.V.P."/>
            <person name="Veras J.F.C."/>
            <person name="Ramos J.N."/>
            <person name="Vieira V."/>
        </authorList>
    </citation>
    <scope>NUCLEOTIDE SEQUENCE [LARGE SCALE GENOMIC DNA]</scope>
    <source>
        <strain evidence="2 3">B190/17</strain>
    </source>
</reference>
<dbReference type="Pfam" id="PF14181">
    <property type="entry name" value="YqfQ"/>
    <property type="match status" value="1"/>
</dbReference>
<feature type="compositionally biased region" description="Basic and acidic residues" evidence="1">
    <location>
        <begin position="140"/>
        <end position="152"/>
    </location>
</feature>
<keyword evidence="3" id="KW-1185">Reference proteome</keyword>
<dbReference type="EMBL" id="JAUIYO010000001">
    <property type="protein sequence ID" value="MFK2824387.1"/>
    <property type="molecule type" value="Genomic_DNA"/>
</dbReference>
<evidence type="ECO:0000313" key="3">
    <source>
        <dbReference type="Proteomes" id="UP001619911"/>
    </source>
</evidence>
<feature type="compositionally biased region" description="Polar residues" evidence="1">
    <location>
        <begin position="155"/>
        <end position="171"/>
    </location>
</feature>
<accession>A0ABW8I4H6</accession>
<comment type="caution">
    <text evidence="2">The sequence shown here is derived from an EMBL/GenBank/DDBJ whole genome shotgun (WGS) entry which is preliminary data.</text>
</comment>
<dbReference type="Proteomes" id="UP001619911">
    <property type="component" value="Unassembled WGS sequence"/>
</dbReference>
<name>A0ABW8I4H6_9BACI</name>
<dbReference type="InterPro" id="IPR025571">
    <property type="entry name" value="YqfQ"/>
</dbReference>
<organism evidence="2 3">
    <name type="scientific">Bacillus lumedeiriae</name>
    <dbReference type="NCBI Taxonomy" id="3058829"/>
    <lineage>
        <taxon>Bacteria</taxon>
        <taxon>Bacillati</taxon>
        <taxon>Bacillota</taxon>
        <taxon>Bacilli</taxon>
        <taxon>Bacillales</taxon>
        <taxon>Bacillaceae</taxon>
        <taxon>Bacillus</taxon>
    </lineage>
</organism>
<feature type="region of interest" description="Disordered" evidence="1">
    <location>
        <begin position="117"/>
        <end position="171"/>
    </location>
</feature>